<dbReference type="Pfam" id="PF14295">
    <property type="entry name" value="PAN_4"/>
    <property type="match status" value="1"/>
</dbReference>
<evidence type="ECO:0008006" key="6">
    <source>
        <dbReference type="Google" id="ProtNLM"/>
    </source>
</evidence>
<gene>
    <name evidence="4" type="ORF">NTEN_LOCUS14525</name>
</gene>
<dbReference type="SMART" id="SM00473">
    <property type="entry name" value="PAN_AP"/>
    <property type="match status" value="3"/>
</dbReference>
<dbReference type="InterPro" id="IPR056953">
    <property type="entry name" value="CUT_N"/>
</dbReference>
<dbReference type="Pfam" id="PF25057">
    <property type="entry name" value="CUT_N"/>
    <property type="match status" value="1"/>
</dbReference>
<evidence type="ECO:0000259" key="2">
    <source>
        <dbReference type="PROSITE" id="PS50948"/>
    </source>
</evidence>
<evidence type="ECO:0000259" key="3">
    <source>
        <dbReference type="PROSITE" id="PS51034"/>
    </source>
</evidence>
<dbReference type="Gene3D" id="3.50.4.10">
    <property type="entry name" value="Hepatocyte Growth Factor"/>
    <property type="match status" value="3"/>
</dbReference>
<dbReference type="InterPro" id="IPR052774">
    <property type="entry name" value="Celegans_DevNeuronal_Protein"/>
</dbReference>
<proteinExistence type="predicted"/>
<reference evidence="4 5" key="1">
    <citation type="submission" date="2020-02" db="EMBL/GenBank/DDBJ databases">
        <authorList>
            <person name="Ferguson B K."/>
        </authorList>
    </citation>
    <scope>NUCLEOTIDE SEQUENCE [LARGE SCALE GENOMIC DNA]</scope>
</reference>
<dbReference type="OrthoDB" id="5775605at2759"/>
<feature type="domain" description="ZP" evidence="3">
    <location>
        <begin position="695"/>
        <end position="987"/>
    </location>
</feature>
<evidence type="ECO:0000256" key="1">
    <source>
        <dbReference type="SAM" id="MobiDB-lite"/>
    </source>
</evidence>
<dbReference type="PROSITE" id="PS50948">
    <property type="entry name" value="PAN"/>
    <property type="match status" value="2"/>
</dbReference>
<dbReference type="SUPFAM" id="SSF57414">
    <property type="entry name" value="Hairpin loop containing domain-like"/>
    <property type="match status" value="2"/>
</dbReference>
<accession>A0A6H5H200</accession>
<dbReference type="PANTHER" id="PTHR47327">
    <property type="entry name" value="FI18240P1-RELATED"/>
    <property type="match status" value="1"/>
</dbReference>
<dbReference type="GO" id="GO:0009653">
    <property type="term" value="P:anatomical structure morphogenesis"/>
    <property type="evidence" value="ECO:0007669"/>
    <property type="project" value="TreeGrafter"/>
</dbReference>
<keyword evidence="5" id="KW-1185">Reference proteome</keyword>
<feature type="region of interest" description="Disordered" evidence="1">
    <location>
        <begin position="907"/>
        <end position="926"/>
    </location>
</feature>
<feature type="domain" description="Apple" evidence="2">
    <location>
        <begin position="340"/>
        <end position="443"/>
    </location>
</feature>
<dbReference type="Pfam" id="PF00024">
    <property type="entry name" value="PAN_1"/>
    <property type="match status" value="2"/>
</dbReference>
<dbReference type="SMART" id="SM00241">
    <property type="entry name" value="ZP"/>
    <property type="match status" value="1"/>
</dbReference>
<name>A0A6H5H200_9HEMI</name>
<protein>
    <recommendedName>
        <fullName evidence="6">ZP domain-containing protein</fullName>
    </recommendedName>
</protein>
<sequence>MRHLDMSRPGLRVRLIAGGVPKLLDFKASKPLMEFGMTAMIADMSEAQIAFTHLDDLIRASNTKLDHHPGHILRLIVLEFFGCFSALEKASCPPMKDNNEHPSMNINDNMDDRGVVRYRAPDCKNGPRFSEKITLLHSVPRGHRSMNFSAIRMRRQSTSTSDRRRTKWKGFVYPRLHTISIPAEFGQFSVPILDFRTITILPFTLLRPSANHRAVCKLGPINLRPMGPDVLAFSSHESKLYAISSSTSLIQNTVECHSHDRSTARSNNKNKKHTTTTATPPTTRKHNNNNKPVPTYQRLFVSRRRIESETLRNRVFASYVIHMHSFRNDFADRLHRIYLCQSVNHDAIHEAIEDELFHGRVAFEKLTELDYRGNTYFTIKNLSLYECQGWCREEPDCQAASFSFVLNPLTPTQETVCQLQNETTATNPAAAAQRSVNLYYMVKLQIRSDNVCLRPWSFERVPNKMIRGLDNALIYTSTKEACLAACLNEHRFTCRSVEYNYVTLQCHLSDSDRRTTGQYVQFIDAQGVDYFENLCLKSNQACKGNRNYQLPRIGVADDKVAQYVSLHYYVDKELQVTSEAACRLACEIETEFLCRSFLYKGPPIGTTYNCQLYHLDHKTLPDGPSTYLNGERPLIDDGQRVGSYYENYCEKSVTTPHDATLPVVFDTTDDPTLNNLTRSDVNCDKTGTCYDVAVNCKDTRIAVQVRTNKPFNGRIYALGRSETCNIDVINSDLFRLDLTMSGQDCNTQSVTGVYTNTVVLQHHSVVMTKADKIYKVKCTYDMSSKNITFGMMPIRDPEMISITSAPEAPAPRIRILDTRNREVETVRIGDKLTFRIEIPEDSQCPVDPNIFPGFSPDGNALQSVYEAFRFTESYGVIFQCNVKYCLGPCEPAVCEWGRESVESWGRRRRSLAGNSNSNNDSNSEEDMTLSQEILVLDYGDTERQSQFLKNNEALFSDFGKGDLPHKASDVRLNTQRNGAAAAVLKHS</sequence>
<evidence type="ECO:0000313" key="5">
    <source>
        <dbReference type="Proteomes" id="UP000479000"/>
    </source>
</evidence>
<feature type="domain" description="Apple" evidence="2">
    <location>
        <begin position="452"/>
        <end position="535"/>
    </location>
</feature>
<feature type="region of interest" description="Disordered" evidence="1">
    <location>
        <begin position="257"/>
        <end position="293"/>
    </location>
</feature>
<evidence type="ECO:0000313" key="4">
    <source>
        <dbReference type="EMBL" id="CAB0009372.1"/>
    </source>
</evidence>
<dbReference type="PANTHER" id="PTHR47327:SF1">
    <property type="entry name" value="RE15579P"/>
    <property type="match status" value="1"/>
</dbReference>
<dbReference type="EMBL" id="CADCXU010021747">
    <property type="protein sequence ID" value="CAB0009372.1"/>
    <property type="molecule type" value="Genomic_DNA"/>
</dbReference>
<dbReference type="InterPro" id="IPR001507">
    <property type="entry name" value="ZP_dom"/>
</dbReference>
<dbReference type="PROSITE" id="PS51034">
    <property type="entry name" value="ZP_2"/>
    <property type="match status" value="1"/>
</dbReference>
<organism evidence="4 5">
    <name type="scientific">Nesidiocoris tenuis</name>
    <dbReference type="NCBI Taxonomy" id="355587"/>
    <lineage>
        <taxon>Eukaryota</taxon>
        <taxon>Metazoa</taxon>
        <taxon>Ecdysozoa</taxon>
        <taxon>Arthropoda</taxon>
        <taxon>Hexapoda</taxon>
        <taxon>Insecta</taxon>
        <taxon>Pterygota</taxon>
        <taxon>Neoptera</taxon>
        <taxon>Paraneoptera</taxon>
        <taxon>Hemiptera</taxon>
        <taxon>Heteroptera</taxon>
        <taxon>Panheteroptera</taxon>
        <taxon>Cimicomorpha</taxon>
        <taxon>Miridae</taxon>
        <taxon>Dicyphina</taxon>
        <taxon>Nesidiocoris</taxon>
    </lineage>
</organism>
<dbReference type="AlphaFoldDB" id="A0A6H5H200"/>
<dbReference type="InterPro" id="IPR003609">
    <property type="entry name" value="Pan_app"/>
</dbReference>
<dbReference type="Proteomes" id="UP000479000">
    <property type="component" value="Unassembled WGS sequence"/>
</dbReference>
<dbReference type="CDD" id="cd01099">
    <property type="entry name" value="PAN_AP_HGF"/>
    <property type="match status" value="1"/>
</dbReference>